<sequence length="154" mass="16303">MLRHLTQNDSVRSDDCSRYAAGHRVHWIHAKKCRQEPGQAVEILLTSGDVRDDGWVELRAAFDYAGDLPAVWTHAPAALRETLAGHRGRVYWLARWHALKLEYGDGEGTVTGGAGAGNAGAGGAVGLVNVAYEGGELCEAEAGGDRAGGRALLA</sequence>
<dbReference type="Proteomes" id="UP001235744">
    <property type="component" value="Chromosome"/>
</dbReference>
<reference evidence="1 2" key="1">
    <citation type="submission" date="2023-03" db="EMBL/GenBank/DDBJ databases">
        <title>Isolation and description of six Streptomyces strains from soil environments, able to metabolize different microbial glucans.</title>
        <authorList>
            <person name="Widen T."/>
            <person name="Larsbrink J."/>
        </authorList>
    </citation>
    <scope>NUCLEOTIDE SEQUENCE [LARGE SCALE GENOMIC DNA]</scope>
    <source>
        <strain evidence="1 2">Alt2</strain>
    </source>
</reference>
<dbReference type="EMBL" id="CP120988">
    <property type="protein sequence ID" value="WLQ54924.1"/>
    <property type="molecule type" value="Genomic_DNA"/>
</dbReference>
<evidence type="ECO:0000313" key="1">
    <source>
        <dbReference type="EMBL" id="WLQ54924.1"/>
    </source>
</evidence>
<organism evidence="1 2">
    <name type="scientific">Streptomyces poriferorum</name>
    <dbReference type="NCBI Taxonomy" id="2798799"/>
    <lineage>
        <taxon>Bacteria</taxon>
        <taxon>Bacillati</taxon>
        <taxon>Actinomycetota</taxon>
        <taxon>Actinomycetes</taxon>
        <taxon>Kitasatosporales</taxon>
        <taxon>Streptomycetaceae</taxon>
        <taxon>Streptomyces</taxon>
    </lineage>
</organism>
<accession>A0ABY9IJ57</accession>
<keyword evidence="2" id="KW-1185">Reference proteome</keyword>
<proteinExistence type="predicted"/>
<gene>
    <name evidence="1" type="ORF">P8A19_05480</name>
</gene>
<evidence type="ECO:0000313" key="2">
    <source>
        <dbReference type="Proteomes" id="UP001235744"/>
    </source>
</evidence>
<dbReference type="RefSeq" id="WP_306105882.1">
    <property type="nucleotide sequence ID" value="NZ_CP120988.1"/>
</dbReference>
<name>A0ABY9IJ57_9ACTN</name>
<protein>
    <submittedName>
        <fullName evidence="1">Uncharacterized protein</fullName>
    </submittedName>
</protein>